<dbReference type="GO" id="GO:0030288">
    <property type="term" value="C:outer membrane-bounded periplasmic space"/>
    <property type="evidence" value="ECO:0007669"/>
    <property type="project" value="InterPro"/>
</dbReference>
<dbReference type="OrthoDB" id="9792439at2"/>
<dbReference type="PANTHER" id="PTHR33446:SF2">
    <property type="entry name" value="PROTEIN TONB"/>
    <property type="match status" value="1"/>
</dbReference>
<organism evidence="13 14">
    <name type="scientific">Sodalis ligni</name>
    <dbReference type="NCBI Taxonomy" id="2697027"/>
    <lineage>
        <taxon>Bacteria</taxon>
        <taxon>Pseudomonadati</taxon>
        <taxon>Pseudomonadota</taxon>
        <taxon>Gammaproteobacteria</taxon>
        <taxon>Enterobacterales</taxon>
        <taxon>Bruguierivoracaceae</taxon>
        <taxon>Sodalis</taxon>
    </lineage>
</organism>
<dbReference type="PANTHER" id="PTHR33446">
    <property type="entry name" value="PROTEIN TONB-RELATED"/>
    <property type="match status" value="1"/>
</dbReference>
<evidence type="ECO:0000256" key="8">
    <source>
        <dbReference type="ARBA" id="ARBA00022989"/>
    </source>
</evidence>
<evidence type="ECO:0000256" key="11">
    <source>
        <dbReference type="SAM" id="MobiDB-lite"/>
    </source>
</evidence>
<gene>
    <name evidence="13" type="ORF">EZJ58_4495</name>
</gene>
<protein>
    <recommendedName>
        <fullName evidence="10">Protein TonB</fullName>
    </recommendedName>
</protein>
<evidence type="ECO:0000256" key="7">
    <source>
        <dbReference type="ARBA" id="ARBA00022927"/>
    </source>
</evidence>
<dbReference type="InterPro" id="IPR006260">
    <property type="entry name" value="TonB/TolA_C"/>
</dbReference>
<dbReference type="GO" id="GO:0015891">
    <property type="term" value="P:siderophore transport"/>
    <property type="evidence" value="ECO:0007669"/>
    <property type="project" value="InterPro"/>
</dbReference>
<evidence type="ECO:0000313" key="13">
    <source>
        <dbReference type="EMBL" id="TCL06259.1"/>
    </source>
</evidence>
<evidence type="ECO:0000256" key="1">
    <source>
        <dbReference type="ARBA" id="ARBA00004383"/>
    </source>
</evidence>
<evidence type="ECO:0000256" key="4">
    <source>
        <dbReference type="ARBA" id="ARBA00022475"/>
    </source>
</evidence>
<evidence type="ECO:0000256" key="9">
    <source>
        <dbReference type="ARBA" id="ARBA00023136"/>
    </source>
</evidence>
<dbReference type="SUPFAM" id="SSF74653">
    <property type="entry name" value="TolA/TonB C-terminal domain"/>
    <property type="match status" value="1"/>
</dbReference>
<dbReference type="Gene3D" id="3.30.1150.10">
    <property type="match status" value="1"/>
</dbReference>
<evidence type="ECO:0000256" key="6">
    <source>
        <dbReference type="ARBA" id="ARBA00022692"/>
    </source>
</evidence>
<dbReference type="GO" id="GO:0055085">
    <property type="term" value="P:transmembrane transport"/>
    <property type="evidence" value="ECO:0007669"/>
    <property type="project" value="InterPro"/>
</dbReference>
<dbReference type="AlphaFoldDB" id="A0A4R1NH01"/>
<keyword evidence="3 10" id="KW-0813">Transport</keyword>
<comment type="caution">
    <text evidence="13">The sequence shown here is derived from an EMBL/GenBank/DDBJ whole genome shotgun (WGS) entry which is preliminary data.</text>
</comment>
<feature type="domain" description="TonB C-terminal" evidence="12">
    <location>
        <begin position="175"/>
        <end position="266"/>
    </location>
</feature>
<comment type="function">
    <text evidence="10">Interacts with outer membrane receptor proteins that carry out high-affinity binding and energy dependent uptake into the periplasmic space of specific substrates. It could act to transduce energy from the cytoplasmic membrane to specific energy-requiring processes in the outer membrane, resulting in the release into the periplasm of ligands bound by these outer membrane proteins.</text>
</comment>
<evidence type="ECO:0000256" key="10">
    <source>
        <dbReference type="RuleBase" id="RU362123"/>
    </source>
</evidence>
<evidence type="ECO:0000256" key="3">
    <source>
        <dbReference type="ARBA" id="ARBA00022448"/>
    </source>
</evidence>
<evidence type="ECO:0000256" key="5">
    <source>
        <dbReference type="ARBA" id="ARBA00022519"/>
    </source>
</evidence>
<dbReference type="Pfam" id="PF03544">
    <property type="entry name" value="TonB_C"/>
    <property type="match status" value="1"/>
</dbReference>
<dbReference type="InterPro" id="IPR003538">
    <property type="entry name" value="TonB"/>
</dbReference>
<dbReference type="PRINTS" id="PR01374">
    <property type="entry name" value="TONBPROTEIN"/>
</dbReference>
<evidence type="ECO:0000259" key="12">
    <source>
        <dbReference type="PROSITE" id="PS52015"/>
    </source>
</evidence>
<comment type="subcellular location">
    <subcellularLocation>
        <location evidence="1 10">Cell inner membrane</location>
        <topology evidence="1 10">Single-pass membrane protein</topology>
        <orientation evidence="1 10">Periplasmic side</orientation>
    </subcellularLocation>
</comment>
<evidence type="ECO:0000313" key="14">
    <source>
        <dbReference type="Proteomes" id="UP000294555"/>
    </source>
</evidence>
<dbReference type="GO" id="GO:0098797">
    <property type="term" value="C:plasma membrane protein complex"/>
    <property type="evidence" value="ECO:0007669"/>
    <property type="project" value="TreeGrafter"/>
</dbReference>
<keyword evidence="10" id="KW-0735">Signal-anchor</keyword>
<dbReference type="EMBL" id="SJOI01000001">
    <property type="protein sequence ID" value="TCL06259.1"/>
    <property type="molecule type" value="Genomic_DNA"/>
</dbReference>
<dbReference type="InterPro" id="IPR051045">
    <property type="entry name" value="TonB-dependent_transducer"/>
</dbReference>
<evidence type="ECO:0000256" key="2">
    <source>
        <dbReference type="ARBA" id="ARBA00006555"/>
    </source>
</evidence>
<dbReference type="RefSeq" id="WP_132925518.1">
    <property type="nucleotide sequence ID" value="NZ_SJOI01000001.1"/>
</dbReference>
<dbReference type="Proteomes" id="UP000294555">
    <property type="component" value="Unassembled WGS sequence"/>
</dbReference>
<dbReference type="GO" id="GO:0031992">
    <property type="term" value="F:energy transducer activity"/>
    <property type="evidence" value="ECO:0007669"/>
    <property type="project" value="InterPro"/>
</dbReference>
<accession>A0A4R1NH01</accession>
<dbReference type="PROSITE" id="PS52015">
    <property type="entry name" value="TONB_CTD"/>
    <property type="match status" value="1"/>
</dbReference>
<name>A0A4R1NH01_9GAMM</name>
<keyword evidence="14" id="KW-1185">Reference proteome</keyword>
<comment type="similarity">
    <text evidence="2 10">Belongs to the TonB family.</text>
</comment>
<keyword evidence="9 10" id="KW-0472">Membrane</keyword>
<keyword evidence="5 10" id="KW-0997">Cell inner membrane</keyword>
<sequence length="266" mass="27843">MAMILTEANNRQGFVSRFEAGALSAVAVLLHVALFWQLFQQPPVTSAEIPQMASASAENVVMVDLTAPSEAPAPSPAPVQPETESPLPEPAPPVTPVDDDAVQPEPEKKEVVKKTEPEPKPKPSAKIEHKARSVTHAAPSASPAVPSGQPQGTTANTAATTGAPAANNAGSSITPAVSGMQSLGNPPPDYPPLALRRQQQGSVTLRILVLENGHADSVTVIKSSQSELLDNAAIKTVGQWRFIPAKRGSQAIKGYAIQTITFTLPR</sequence>
<keyword evidence="7 10" id="KW-0653">Protein transport</keyword>
<keyword evidence="8 10" id="KW-1133">Transmembrane helix</keyword>
<feature type="transmembrane region" description="Helical" evidence="10">
    <location>
        <begin position="20"/>
        <end position="39"/>
    </location>
</feature>
<feature type="compositionally biased region" description="Basic and acidic residues" evidence="11">
    <location>
        <begin position="105"/>
        <end position="131"/>
    </location>
</feature>
<dbReference type="GO" id="GO:0015031">
    <property type="term" value="P:protein transport"/>
    <property type="evidence" value="ECO:0007669"/>
    <property type="project" value="UniProtKB-UniRule"/>
</dbReference>
<feature type="region of interest" description="Disordered" evidence="11">
    <location>
        <begin position="68"/>
        <end position="191"/>
    </location>
</feature>
<reference evidence="13 14" key="1">
    <citation type="submission" date="2019-02" db="EMBL/GenBank/DDBJ databases">
        <title>Investigation of anaerobic lignin degradation for improved lignocellulosic biofuels.</title>
        <authorList>
            <person name="Deangelis K."/>
        </authorList>
    </citation>
    <scope>NUCLEOTIDE SEQUENCE [LARGE SCALE GENOMIC DNA]</scope>
    <source>
        <strain evidence="13 14">159R</strain>
    </source>
</reference>
<keyword evidence="4 10" id="KW-1003">Cell membrane</keyword>
<dbReference type="NCBIfam" id="TIGR01352">
    <property type="entry name" value="tonB_Cterm"/>
    <property type="match status" value="1"/>
</dbReference>
<proteinExistence type="inferred from homology"/>
<keyword evidence="6 10" id="KW-0812">Transmembrane</keyword>
<feature type="compositionally biased region" description="Low complexity" evidence="11">
    <location>
        <begin position="137"/>
        <end position="170"/>
    </location>
</feature>
<dbReference type="InterPro" id="IPR037682">
    <property type="entry name" value="TonB_C"/>
</dbReference>
<feature type="compositionally biased region" description="Polar residues" evidence="11">
    <location>
        <begin position="171"/>
        <end position="184"/>
    </location>
</feature>